<evidence type="ECO:0000313" key="1">
    <source>
        <dbReference type="EMBL" id="UWD35100.1"/>
    </source>
</evidence>
<dbReference type="PANTHER" id="PTHR11070">
    <property type="entry name" value="UVRD / RECB / PCRA DNA HELICASE FAMILY MEMBER"/>
    <property type="match status" value="1"/>
</dbReference>
<keyword evidence="1" id="KW-0378">Hydrolase</keyword>
<sequence>MQIAWSDVLILDEYQDISTEISEMLWIIKEQNPHIQIVAVGDLDQKIYDNTSLDVSKFISSFINNHKKIYFTNSFRMPKDHAKELGKVWNKKINGVNKDCKISCMTSTEVVDFLATKDPKDILCLGSRSGVINDVLNKLETNYSDKFNKKTVYASIKDSDQNLTPKHDSAIFTTFDSSKGLEKPICVVFDFELNYWFIRLMQEDSKYEILRNIFCVAASRGKEHIVFVNDVNEKLTSKILIESKEFKENLEESLCKPPFRISEMFDHKYEEDINDCYEMLEIEKVESSDKSEIKIKANDGLIDISPCIGIYQEASYFKDYNINLEIEQYIESGKEKTIKVTQKEYKKFKKERKPGQNTLFYFSSNKTTKIYNTSWNTLYNRIWRTINSYKLSEILSKKEQIQQPCYLSLGFYKNDHPIEALGYADVVKNDTVIELKFVNEVTWTHFLQTACYMVALGLKKGVLWNVRNNEFYRIKINNEEEFKKQVAKTITKRRNK</sequence>
<keyword evidence="1" id="KW-0547">Nucleotide-binding</keyword>
<organism evidence="1 2">
    <name type="scientific">Mycoplasma cottewii</name>
    <dbReference type="NCBI Taxonomy" id="51364"/>
    <lineage>
        <taxon>Bacteria</taxon>
        <taxon>Bacillati</taxon>
        <taxon>Mycoplasmatota</taxon>
        <taxon>Mollicutes</taxon>
        <taxon>Mycoplasmataceae</taxon>
        <taxon>Mycoplasma</taxon>
    </lineage>
</organism>
<evidence type="ECO:0000313" key="2">
    <source>
        <dbReference type="Proteomes" id="UP001059819"/>
    </source>
</evidence>
<dbReference type="Proteomes" id="UP001059819">
    <property type="component" value="Chromosome"/>
</dbReference>
<dbReference type="EMBL" id="CP103424">
    <property type="protein sequence ID" value="UWD35100.1"/>
    <property type="molecule type" value="Genomic_DNA"/>
</dbReference>
<dbReference type="RefSeq" id="WP_259430258.1">
    <property type="nucleotide sequence ID" value="NZ_CP103424.1"/>
</dbReference>
<dbReference type="InterPro" id="IPR000212">
    <property type="entry name" value="DNA_helicase_UvrD/REP"/>
</dbReference>
<dbReference type="InterPro" id="IPR011604">
    <property type="entry name" value="PDDEXK-like_dom_sf"/>
</dbReference>
<proteinExistence type="predicted"/>
<name>A0ABY5TX15_9MOLU</name>
<reference evidence="1" key="1">
    <citation type="submission" date="2022-08" db="EMBL/GenBank/DDBJ databases">
        <title>Complete genome sequence of Mycoplasma cottewii type strain VIS.</title>
        <authorList>
            <person name="Spergser J."/>
        </authorList>
    </citation>
    <scope>NUCLEOTIDE SEQUENCE</scope>
    <source>
        <strain evidence="1">VIS</strain>
    </source>
</reference>
<gene>
    <name evidence="1" type="ORF">NX779_00365</name>
</gene>
<dbReference type="GO" id="GO:0004386">
    <property type="term" value="F:helicase activity"/>
    <property type="evidence" value="ECO:0007669"/>
    <property type="project" value="UniProtKB-KW"/>
</dbReference>
<dbReference type="PANTHER" id="PTHR11070:SF30">
    <property type="entry name" value="F-BOX DNA HELICASE 1"/>
    <property type="match status" value="1"/>
</dbReference>
<dbReference type="SUPFAM" id="SSF52540">
    <property type="entry name" value="P-loop containing nucleoside triphosphate hydrolases"/>
    <property type="match status" value="1"/>
</dbReference>
<dbReference type="Gene3D" id="3.40.50.300">
    <property type="entry name" value="P-loop containing nucleotide triphosphate hydrolases"/>
    <property type="match status" value="2"/>
</dbReference>
<keyword evidence="1" id="KW-0067">ATP-binding</keyword>
<dbReference type="InterPro" id="IPR027417">
    <property type="entry name" value="P-loop_NTPase"/>
</dbReference>
<dbReference type="Pfam" id="PF13366">
    <property type="entry name" value="PDDEXK_3"/>
    <property type="match status" value="1"/>
</dbReference>
<dbReference type="InterPro" id="IPR026350">
    <property type="entry name" value="GxxExxY"/>
</dbReference>
<keyword evidence="2" id="KW-1185">Reference proteome</keyword>
<keyword evidence="1" id="KW-0347">Helicase</keyword>
<dbReference type="Gene3D" id="3.90.320.10">
    <property type="match status" value="1"/>
</dbReference>
<protein>
    <submittedName>
        <fullName evidence="1">DEAD/DEAH box helicase</fullName>
    </submittedName>
</protein>
<accession>A0ABY5TX15</accession>